<name>A0A4P8XHH0_9BACL</name>
<dbReference type="Proteomes" id="UP000300879">
    <property type="component" value="Chromosome"/>
</dbReference>
<dbReference type="KEGG" id="palo:E6C60_1254"/>
<sequence>MSKSRMTIRLDQEPPRGTIEERSVRLSGVPKTEDHNIEVDLGSYYRPRAPKASLWKLIGSITAAVLTGLLFGFAVLNSFGGEPRASEHTTPVDSAPVPEAAQSQQHDAAGVQPGSETVLVPEKTYYLLQYGMFSSEEGAKQAEKELLQSGLAAYGDMDGAYRVYAGISPDREGAKLLSSQLKHSGIELYVKEVVSAGPQTTVLAVSGLPWSLFIETGGGLASELSAFSALMLGRETGTAADAETMNRITGLHLQWTEALELLQGMSPEAESQLKGMAQQMNSAVTALAEYNKNQAKGHLWEIQSGMMNYIMGQKKLISLL</sequence>
<evidence type="ECO:0000313" key="4">
    <source>
        <dbReference type="Proteomes" id="UP000300879"/>
    </source>
</evidence>
<keyword evidence="4" id="KW-1185">Reference proteome</keyword>
<feature type="region of interest" description="Disordered" evidence="1">
    <location>
        <begin position="83"/>
        <end position="113"/>
    </location>
</feature>
<keyword evidence="2" id="KW-1133">Transmembrane helix</keyword>
<keyword evidence="2" id="KW-0472">Membrane</keyword>
<dbReference type="InterPro" id="IPR036680">
    <property type="entry name" value="SPOR-like_sf"/>
</dbReference>
<protein>
    <submittedName>
        <fullName evidence="3">Sporulation domain-containing protein</fullName>
    </submittedName>
</protein>
<gene>
    <name evidence="3" type="ORF">E6C60_1254</name>
</gene>
<evidence type="ECO:0000313" key="3">
    <source>
        <dbReference type="EMBL" id="QCT01972.1"/>
    </source>
</evidence>
<reference evidence="3 4" key="1">
    <citation type="submission" date="2019-05" db="EMBL/GenBank/DDBJ databases">
        <authorList>
            <person name="Chen C."/>
        </authorList>
    </citation>
    <scope>NUCLEOTIDE SEQUENCE [LARGE SCALE GENOMIC DNA]</scope>
    <source>
        <strain evidence="3 4">HB172198</strain>
    </source>
</reference>
<keyword evidence="2" id="KW-0812">Transmembrane</keyword>
<evidence type="ECO:0000256" key="2">
    <source>
        <dbReference type="SAM" id="Phobius"/>
    </source>
</evidence>
<dbReference type="Gene3D" id="3.30.70.1070">
    <property type="entry name" value="Sporulation related repeat"/>
    <property type="match status" value="1"/>
</dbReference>
<dbReference type="RefSeq" id="WP_175415226.1">
    <property type="nucleotide sequence ID" value="NZ_CP040396.1"/>
</dbReference>
<dbReference type="SUPFAM" id="SSF110997">
    <property type="entry name" value="Sporulation related repeat"/>
    <property type="match status" value="1"/>
</dbReference>
<accession>A0A4P8XHH0</accession>
<organism evidence="3 4">
    <name type="scientific">Paenibacillus algicola</name>
    <dbReference type="NCBI Taxonomy" id="2565926"/>
    <lineage>
        <taxon>Bacteria</taxon>
        <taxon>Bacillati</taxon>
        <taxon>Bacillota</taxon>
        <taxon>Bacilli</taxon>
        <taxon>Bacillales</taxon>
        <taxon>Paenibacillaceae</taxon>
        <taxon>Paenibacillus</taxon>
    </lineage>
</organism>
<evidence type="ECO:0000256" key="1">
    <source>
        <dbReference type="SAM" id="MobiDB-lite"/>
    </source>
</evidence>
<dbReference type="AlphaFoldDB" id="A0A4P8XHH0"/>
<dbReference type="GO" id="GO:0042834">
    <property type="term" value="F:peptidoglycan binding"/>
    <property type="evidence" value="ECO:0007669"/>
    <property type="project" value="InterPro"/>
</dbReference>
<proteinExistence type="predicted"/>
<dbReference type="EMBL" id="CP040396">
    <property type="protein sequence ID" value="QCT01972.1"/>
    <property type="molecule type" value="Genomic_DNA"/>
</dbReference>
<feature type="transmembrane region" description="Helical" evidence="2">
    <location>
        <begin position="54"/>
        <end position="76"/>
    </location>
</feature>